<dbReference type="Gene3D" id="2.60.40.10">
    <property type="entry name" value="Immunoglobulins"/>
    <property type="match status" value="1"/>
</dbReference>
<dbReference type="InterPro" id="IPR013783">
    <property type="entry name" value="Ig-like_fold"/>
</dbReference>
<dbReference type="PROSITE" id="PS51257">
    <property type="entry name" value="PROKAR_LIPOPROTEIN"/>
    <property type="match status" value="1"/>
</dbReference>
<dbReference type="RefSeq" id="WP_093325067.1">
    <property type="nucleotide sequence ID" value="NZ_FOAF01000002.1"/>
</dbReference>
<name>A0A1H7QQA6_OLID1</name>
<dbReference type="Pfam" id="PF17164">
    <property type="entry name" value="DUF5122"/>
    <property type="match status" value="5"/>
</dbReference>
<dbReference type="Proteomes" id="UP000199421">
    <property type="component" value="Unassembled WGS sequence"/>
</dbReference>
<gene>
    <name evidence="1" type="ORF">SAMN05661044_02686</name>
</gene>
<dbReference type="Gene3D" id="2.80.10.50">
    <property type="match status" value="2"/>
</dbReference>
<dbReference type="AlphaFoldDB" id="A0A1H7QQA6"/>
<sequence>MKNIYKILAAILVLSACQKEQEKFEEPYPSGKNPLGIVMDNSQEPNPASGLPGTEVKVNATGLTLYADQLVVRFNGEQAEINEITAEGFTVKVPDYASTGVISVSVGDAVVFGPNFSVTGRLNPDPTFRAVNGANRDVSRALQLSDGKYIFVGDFTNYDNKGIVKPINRIVRTFSDGSYDASLRSGRGANGYLMDINMVNDKLFISGVFNGYDQRTENISNLAMLHTNGSIDTIGIKTFRRPDQTDTTKYFPRFNGGTDGSISRIYPHQGKLLITGNFRYYLSRQYDKPNRYETRDTVIVDSTEFRHVARLNLDGTLDKTFRFNEATNQGFSGGNGNVSTYMHNEGPNKDKLVVFGSFTRFDDQAAGYIVRLKENGTIDESFKSGTGANKQIFSLTFNPVTRKYLITGIFTSYDGQPAVGMALLNEDGSLDPSFTARPLDVGTFGLAQQLSDGLIVVDGSFQKYDNITRNGFMVLNPDGSLAVGYNATGVFTGGLSNIIETKSEDNKRALLLIGSFYRFNNQPVNSITRLVIN</sequence>
<protein>
    <submittedName>
        <fullName evidence="1">Uncharacterized protein</fullName>
    </submittedName>
</protein>
<dbReference type="OrthoDB" id="9805017at2"/>
<reference evidence="2" key="1">
    <citation type="submission" date="2016-10" db="EMBL/GenBank/DDBJ databases">
        <authorList>
            <person name="Varghese N."/>
            <person name="Submissions S."/>
        </authorList>
    </citation>
    <scope>NUCLEOTIDE SEQUENCE [LARGE SCALE GENOMIC DNA]</scope>
    <source>
        <strain evidence="2">DSM 18733</strain>
    </source>
</reference>
<organism evidence="1 2">
    <name type="scientific">Olivibacter domesticus</name>
    <name type="common">Pseudosphingobacterium domesticum</name>
    <dbReference type="NCBI Taxonomy" id="407022"/>
    <lineage>
        <taxon>Bacteria</taxon>
        <taxon>Pseudomonadati</taxon>
        <taxon>Bacteroidota</taxon>
        <taxon>Sphingobacteriia</taxon>
        <taxon>Sphingobacteriales</taxon>
        <taxon>Sphingobacteriaceae</taxon>
        <taxon>Olivibacter</taxon>
    </lineage>
</organism>
<keyword evidence="2" id="KW-1185">Reference proteome</keyword>
<evidence type="ECO:0000313" key="2">
    <source>
        <dbReference type="Proteomes" id="UP000199421"/>
    </source>
</evidence>
<evidence type="ECO:0000313" key="1">
    <source>
        <dbReference type="EMBL" id="SEL50191.1"/>
    </source>
</evidence>
<accession>A0A1H7QQA6</accession>
<dbReference type="STRING" id="407022.SAMN05661044_02686"/>
<proteinExistence type="predicted"/>
<dbReference type="EMBL" id="FOAF01000002">
    <property type="protein sequence ID" value="SEL50191.1"/>
    <property type="molecule type" value="Genomic_DNA"/>
</dbReference>
<dbReference type="InterPro" id="IPR013431">
    <property type="entry name" value="Delta_60_rpt"/>
</dbReference>